<dbReference type="Proteomes" id="UP000606776">
    <property type="component" value="Unassembled WGS sequence"/>
</dbReference>
<gene>
    <name evidence="1" type="ORF">IQ227_01815</name>
</gene>
<name>A0ABR9V9J8_9CYAN</name>
<organism evidence="1 2">
    <name type="scientific">Sphaerospermopsis aphanizomenoides LEGE 00250</name>
    <dbReference type="NCBI Taxonomy" id="2777972"/>
    <lineage>
        <taxon>Bacteria</taxon>
        <taxon>Bacillati</taxon>
        <taxon>Cyanobacteriota</taxon>
        <taxon>Cyanophyceae</taxon>
        <taxon>Nostocales</taxon>
        <taxon>Aphanizomenonaceae</taxon>
        <taxon>Sphaerospermopsis</taxon>
        <taxon>Sphaerospermopsis aphanizomenoides</taxon>
    </lineage>
</organism>
<evidence type="ECO:0000313" key="2">
    <source>
        <dbReference type="Proteomes" id="UP000606776"/>
    </source>
</evidence>
<keyword evidence="2" id="KW-1185">Reference proteome</keyword>
<sequence>MQSWRNLTQDQNDLTLYLGLGIISDIANLQTTTIAIENCINENITLSNL</sequence>
<reference evidence="1 2" key="1">
    <citation type="submission" date="2020-10" db="EMBL/GenBank/DDBJ databases">
        <authorList>
            <person name="Castelo-Branco R."/>
            <person name="Eusebio N."/>
            <person name="Adriana R."/>
            <person name="Vieira A."/>
            <person name="Brugerolle De Fraissinette N."/>
            <person name="Rezende De Castro R."/>
            <person name="Schneider M.P."/>
            <person name="Vasconcelos V."/>
            <person name="Leao P.N."/>
        </authorList>
    </citation>
    <scope>NUCLEOTIDE SEQUENCE [LARGE SCALE GENOMIC DNA]</scope>
    <source>
        <strain evidence="1 2">LEGE 00250</strain>
    </source>
</reference>
<proteinExistence type="predicted"/>
<dbReference type="RefSeq" id="WP_162501819.1">
    <property type="nucleotide sequence ID" value="NZ_JADEWB010000005.1"/>
</dbReference>
<protein>
    <submittedName>
        <fullName evidence="1">Uncharacterized protein</fullName>
    </submittedName>
</protein>
<dbReference type="EMBL" id="JADEWB010000005">
    <property type="protein sequence ID" value="MBE9234807.1"/>
    <property type="molecule type" value="Genomic_DNA"/>
</dbReference>
<accession>A0ABR9V9J8</accession>
<comment type="caution">
    <text evidence="1">The sequence shown here is derived from an EMBL/GenBank/DDBJ whole genome shotgun (WGS) entry which is preliminary data.</text>
</comment>
<evidence type="ECO:0000313" key="1">
    <source>
        <dbReference type="EMBL" id="MBE9234807.1"/>
    </source>
</evidence>